<feature type="compositionally biased region" description="Polar residues" evidence="1">
    <location>
        <begin position="72"/>
        <end position="83"/>
    </location>
</feature>
<evidence type="ECO:0008006" key="4">
    <source>
        <dbReference type="Google" id="ProtNLM"/>
    </source>
</evidence>
<feature type="compositionally biased region" description="Low complexity" evidence="1">
    <location>
        <begin position="225"/>
        <end position="237"/>
    </location>
</feature>
<feature type="compositionally biased region" description="Basic and acidic residues" evidence="1">
    <location>
        <begin position="296"/>
        <end position="309"/>
    </location>
</feature>
<feature type="compositionally biased region" description="Polar residues" evidence="1">
    <location>
        <begin position="51"/>
        <end position="62"/>
    </location>
</feature>
<evidence type="ECO:0000313" key="3">
    <source>
        <dbReference type="Proteomes" id="UP000481153"/>
    </source>
</evidence>
<feature type="region of interest" description="Disordered" evidence="1">
    <location>
        <begin position="1"/>
        <end position="693"/>
    </location>
</feature>
<protein>
    <recommendedName>
        <fullName evidence="4">Spen paralogue and orthologue SPOC C-terminal domain-containing protein</fullName>
    </recommendedName>
</protein>
<organism evidence="2 3">
    <name type="scientific">Aphanomyces euteiches</name>
    <dbReference type="NCBI Taxonomy" id="100861"/>
    <lineage>
        <taxon>Eukaryota</taxon>
        <taxon>Sar</taxon>
        <taxon>Stramenopiles</taxon>
        <taxon>Oomycota</taxon>
        <taxon>Saprolegniomycetes</taxon>
        <taxon>Saprolegniales</taxon>
        <taxon>Verrucalvaceae</taxon>
        <taxon>Aphanomyces</taxon>
    </lineage>
</organism>
<comment type="caution">
    <text evidence="2">The sequence shown here is derived from an EMBL/GenBank/DDBJ whole genome shotgun (WGS) entry which is preliminary data.</text>
</comment>
<feature type="compositionally biased region" description="Gly residues" evidence="1">
    <location>
        <begin position="528"/>
        <end position="541"/>
    </location>
</feature>
<feature type="compositionally biased region" description="Low complexity" evidence="1">
    <location>
        <begin position="187"/>
        <end position="203"/>
    </location>
</feature>
<feature type="compositionally biased region" description="Basic and acidic residues" evidence="1">
    <location>
        <begin position="360"/>
        <end position="371"/>
    </location>
</feature>
<name>A0A6G0WJE3_9STRA</name>
<keyword evidence="3" id="KW-1185">Reference proteome</keyword>
<feature type="compositionally biased region" description="Gly residues" evidence="1">
    <location>
        <begin position="500"/>
        <end position="519"/>
    </location>
</feature>
<feature type="compositionally biased region" description="Polar residues" evidence="1">
    <location>
        <begin position="267"/>
        <end position="278"/>
    </location>
</feature>
<evidence type="ECO:0000256" key="1">
    <source>
        <dbReference type="SAM" id="MobiDB-lite"/>
    </source>
</evidence>
<dbReference type="EMBL" id="VJMJ01000198">
    <property type="protein sequence ID" value="KAF0727360.1"/>
    <property type="molecule type" value="Genomic_DNA"/>
</dbReference>
<feature type="region of interest" description="Disordered" evidence="1">
    <location>
        <begin position="730"/>
        <end position="757"/>
    </location>
</feature>
<feature type="compositionally biased region" description="Basic and acidic residues" evidence="1">
    <location>
        <begin position="105"/>
        <end position="126"/>
    </location>
</feature>
<feature type="compositionally biased region" description="Polar residues" evidence="1">
    <location>
        <begin position="440"/>
        <end position="449"/>
    </location>
</feature>
<accession>A0A6G0WJE3</accession>
<sequence length="895" mass="96598">MSFAAFQDRYKEVKQKEPAPFDDGLNPSAAMEDGQVEDDKPPFAPHAQEVSDWSTTRPTKVQKTNHDPTSVEDPTSPRSNSGLQDDLTAKHATSNDTHGGGWLDEPDKAPEPELSKNGHVESRDEEPAPTNGWNNSLLRSDNGRDKKRKSVERPTSSGWGSPPKGKPTGGGWGSPPKGQPSGGGSGSTSAPTISSSSPWGSTSRETPKNKDESTASKTIPPPKQSTASSSSSWGSTSRETIKDKDDSTASKISSPPKQTPDKPESPPQNSSSSGWPDTSSKENEANTLKPIIGDGWGEKPSDESNKKVPETPTPKTPPKSSGGWGEVSTSSSNTGNGWGDTPASSGNNGNGWGDAPQTTTEERGDREKRNDQTPSSSHQRPPPTASSQRKRSPSKNRNSGWNSGSKPNHGRQSSSGWGDLPKESSNGSSIVGGGWGSLPKENSNSTGSSIVGGGWGSNDGRSANNSSGGGWGSNDNKSDSRREDRRSSPPRRNGTSHYGGNNGGSRYGDNGGGSNYGGGKDSHYGGNSRDGGGDSHYGGSGPRFDCGSSNYGPRRDRSLSPSDRRSNNRRSPSRMSENRRRGQSQARPDWSRDPREPDSPPRASGDWRRGLREPDSPPPFFDGGGASPPPPPFRGRSHARSPPRDYDYMNRGRSMPRGPSIARSHSIHRSKSVMRGSVARAKSTSRPGVPQWNMPYDGPPPGYFDDVDHAAGSMLNGIYDEIGHKRVPYDIGRPSVGRPSVGRDSRRSRSRYSVAPRRIRPAADPNEWLFSIRKGTMNVQCRGTPMALSFNRQPLPEEIRITQLPKLREFNAFMHLDDKLQCPHWIYELEPMTPADRRAYEGFQTYLLRGRSEACAGMSTDVKGYKVIIMPSGQEARHLGYAGTSLIAAVRKNKR</sequence>
<dbReference type="AlphaFoldDB" id="A0A6G0WJE3"/>
<proteinExistence type="predicted"/>
<feature type="compositionally biased region" description="Basic and acidic residues" evidence="1">
    <location>
        <begin position="8"/>
        <end position="19"/>
    </location>
</feature>
<gene>
    <name evidence="2" type="ORF">Ae201684_014619</name>
</gene>
<feature type="compositionally biased region" description="Basic and acidic residues" evidence="1">
    <location>
        <begin position="553"/>
        <end position="566"/>
    </location>
</feature>
<feature type="compositionally biased region" description="Polar residues" evidence="1">
    <location>
        <begin position="395"/>
        <end position="416"/>
    </location>
</feature>
<dbReference type="Proteomes" id="UP000481153">
    <property type="component" value="Unassembled WGS sequence"/>
</dbReference>
<reference evidence="2 3" key="1">
    <citation type="submission" date="2019-07" db="EMBL/GenBank/DDBJ databases">
        <title>Genomics analysis of Aphanomyces spp. identifies a new class of oomycete effector associated with host adaptation.</title>
        <authorList>
            <person name="Gaulin E."/>
        </authorList>
    </citation>
    <scope>NUCLEOTIDE SEQUENCE [LARGE SCALE GENOMIC DNA]</scope>
    <source>
        <strain evidence="2 3">ATCC 201684</strain>
    </source>
</reference>
<feature type="compositionally biased region" description="Basic and acidic residues" evidence="1">
    <location>
        <begin position="589"/>
        <end position="615"/>
    </location>
</feature>
<dbReference type="VEuPathDB" id="FungiDB:AeMF1_021845"/>
<feature type="compositionally biased region" description="Basic and acidic residues" evidence="1">
    <location>
        <begin position="205"/>
        <end position="214"/>
    </location>
</feature>
<feature type="compositionally biased region" description="Low complexity" evidence="1">
    <location>
        <begin position="154"/>
        <end position="163"/>
    </location>
</feature>
<feature type="compositionally biased region" description="Basic and acidic residues" evidence="1">
    <location>
        <begin position="476"/>
        <end position="487"/>
    </location>
</feature>
<evidence type="ECO:0000313" key="2">
    <source>
        <dbReference type="EMBL" id="KAF0727360.1"/>
    </source>
</evidence>
<feature type="compositionally biased region" description="Basic and acidic residues" evidence="1">
    <location>
        <begin position="239"/>
        <end position="248"/>
    </location>
</feature>